<dbReference type="AlphaFoldDB" id="A0A3S3S329"/>
<dbReference type="Pfam" id="PF00015">
    <property type="entry name" value="MCPsignal"/>
    <property type="match status" value="1"/>
</dbReference>
<evidence type="ECO:0000256" key="1">
    <source>
        <dbReference type="ARBA" id="ARBA00004141"/>
    </source>
</evidence>
<evidence type="ECO:0000256" key="4">
    <source>
        <dbReference type="ARBA" id="ARBA00023136"/>
    </source>
</evidence>
<evidence type="ECO:0000256" key="8">
    <source>
        <dbReference type="SAM" id="Coils"/>
    </source>
</evidence>
<evidence type="ECO:0000259" key="11">
    <source>
        <dbReference type="PROSITE" id="PS50885"/>
    </source>
</evidence>
<sequence>MRILSVQTIKAKLYLISFILVVSMLAFGFFEMVSFRKIDNLQFAAQETAHSKADLLKLRRHEKDFLARLDVKYIKQFNADQVALTDRINRVKEILRQYSNQHENSFDYALEVLDQYSTQFNVITDQSILIGLTMKDGVRGNINNAANIAEEKILATGDEQLYRMLLNLRRNEKDFIITNKPEHLTYFNNNLDTLQQTLRDKPYSRTEQKGLRRSLIMYQMMFEELVEGYTTIGLTFTEGLYGELRKKVHVVENEIDRLELAIVNDINNQQQQEKLTLVISGVVLTLLMTLVLLAFSRQITKRLSTVNHMMKDIAEGNGDLTVRMNDSGHDELAELSHSFDKFTSKLQSIITDIAGISQQVSSAAAESTSASDHSLENAEQQQAESSNVAAAINQLLATSSEIASNINDAANSAEKVKLEAQSSLQTSQQAGECIQALATDIAESQTLIERLETESNNINKVIAVIRDITEQTNLLALNAAIEAARAGDHGRGFAVVADEVRQLAQRTHSSTQEIEHTIERLHTGVEESVAIMQKSQSQTELTVTQTNQATDSVNRIVEAITEISDKNLQIASASEQQTMVSAEIDKNITRISELAINTASAVNQSSKASQGVSVMAEQLDDVVGQFKF</sequence>
<dbReference type="CDD" id="cd11386">
    <property type="entry name" value="MCP_signal"/>
    <property type="match status" value="1"/>
</dbReference>
<dbReference type="Proteomes" id="UP000287563">
    <property type="component" value="Unassembled WGS sequence"/>
</dbReference>
<keyword evidence="3 9" id="KW-1133">Transmembrane helix</keyword>
<dbReference type="PANTHER" id="PTHR32089">
    <property type="entry name" value="METHYL-ACCEPTING CHEMOTAXIS PROTEIN MCPB"/>
    <property type="match status" value="1"/>
</dbReference>
<keyword evidence="13" id="KW-1185">Reference proteome</keyword>
<feature type="domain" description="Methyl-accepting transducer" evidence="10">
    <location>
        <begin position="356"/>
        <end position="592"/>
    </location>
</feature>
<dbReference type="GO" id="GO:0006935">
    <property type="term" value="P:chemotaxis"/>
    <property type="evidence" value="ECO:0007669"/>
    <property type="project" value="UniProtKB-ARBA"/>
</dbReference>
<dbReference type="RefSeq" id="WP_128782307.1">
    <property type="nucleotide sequence ID" value="NZ_JAKJSG010000018.1"/>
</dbReference>
<dbReference type="OrthoDB" id="8724845at2"/>
<dbReference type="InterPro" id="IPR003660">
    <property type="entry name" value="HAMP_dom"/>
</dbReference>
<evidence type="ECO:0000256" key="7">
    <source>
        <dbReference type="PROSITE-ProRule" id="PRU00284"/>
    </source>
</evidence>
<evidence type="ECO:0000313" key="13">
    <source>
        <dbReference type="Proteomes" id="UP000287563"/>
    </source>
</evidence>
<evidence type="ECO:0000256" key="9">
    <source>
        <dbReference type="SAM" id="Phobius"/>
    </source>
</evidence>
<feature type="coiled-coil region" evidence="8">
    <location>
        <begin position="434"/>
        <end position="461"/>
    </location>
</feature>
<evidence type="ECO:0000256" key="5">
    <source>
        <dbReference type="ARBA" id="ARBA00023224"/>
    </source>
</evidence>
<keyword evidence="8" id="KW-0175">Coiled coil</keyword>
<dbReference type="Gene3D" id="1.10.287.950">
    <property type="entry name" value="Methyl-accepting chemotaxis protein"/>
    <property type="match status" value="1"/>
</dbReference>
<protein>
    <submittedName>
        <fullName evidence="12">Methyl-accepting chemotaxis protein</fullName>
    </submittedName>
</protein>
<evidence type="ECO:0000313" key="12">
    <source>
        <dbReference type="EMBL" id="RWX56990.1"/>
    </source>
</evidence>
<dbReference type="SMART" id="SM00304">
    <property type="entry name" value="HAMP"/>
    <property type="match status" value="1"/>
</dbReference>
<keyword evidence="5 7" id="KW-0807">Transducer</keyword>
<evidence type="ECO:0000259" key="10">
    <source>
        <dbReference type="PROSITE" id="PS50111"/>
    </source>
</evidence>
<keyword evidence="2 9" id="KW-0812">Transmembrane</keyword>
<gene>
    <name evidence="12" type="ORF">EDI28_02820</name>
</gene>
<dbReference type="Pfam" id="PF00672">
    <property type="entry name" value="HAMP"/>
    <property type="match status" value="1"/>
</dbReference>
<comment type="caution">
    <text evidence="12">The sequence shown here is derived from an EMBL/GenBank/DDBJ whole genome shotgun (WGS) entry which is preliminary data.</text>
</comment>
<dbReference type="PROSITE" id="PS50885">
    <property type="entry name" value="HAMP"/>
    <property type="match status" value="1"/>
</dbReference>
<proteinExistence type="inferred from homology"/>
<comment type="similarity">
    <text evidence="6">Belongs to the methyl-accepting chemotaxis (MCP) protein family.</text>
</comment>
<reference evidence="12 13" key="1">
    <citation type="submission" date="2018-11" db="EMBL/GenBank/DDBJ databases">
        <title>Photobacterium sp. BEI247 sp. nov., a marine bacterium isolated from Yongle Blue Hole in the South China Sea.</title>
        <authorList>
            <person name="Wang X."/>
        </authorList>
    </citation>
    <scope>NUCLEOTIDE SEQUENCE [LARGE SCALE GENOMIC DNA]</scope>
    <source>
        <strain evidence="13">BEI247</strain>
    </source>
</reference>
<accession>A0A3S3S329</accession>
<dbReference type="PROSITE" id="PS50111">
    <property type="entry name" value="CHEMOTAXIS_TRANSDUC_2"/>
    <property type="match status" value="1"/>
</dbReference>
<dbReference type="GO" id="GO:0016020">
    <property type="term" value="C:membrane"/>
    <property type="evidence" value="ECO:0007669"/>
    <property type="project" value="UniProtKB-SubCell"/>
</dbReference>
<dbReference type="InterPro" id="IPR004089">
    <property type="entry name" value="MCPsignal_dom"/>
</dbReference>
<evidence type="ECO:0000256" key="3">
    <source>
        <dbReference type="ARBA" id="ARBA00022989"/>
    </source>
</evidence>
<dbReference type="SUPFAM" id="SSF58104">
    <property type="entry name" value="Methyl-accepting chemotaxis protein (MCP) signaling domain"/>
    <property type="match status" value="1"/>
</dbReference>
<dbReference type="SMART" id="SM00283">
    <property type="entry name" value="MA"/>
    <property type="match status" value="1"/>
</dbReference>
<feature type="transmembrane region" description="Helical" evidence="9">
    <location>
        <begin position="12"/>
        <end position="30"/>
    </location>
</feature>
<dbReference type="InterPro" id="IPR032255">
    <property type="entry name" value="HBM"/>
</dbReference>
<name>A0A3S3S329_9GAMM</name>
<comment type="subcellular location">
    <subcellularLocation>
        <location evidence="1">Membrane</location>
        <topology evidence="1">Multi-pass membrane protein</topology>
    </subcellularLocation>
</comment>
<dbReference type="FunFam" id="1.10.287.950:FF:000001">
    <property type="entry name" value="Methyl-accepting chemotaxis sensory transducer"/>
    <property type="match status" value="1"/>
</dbReference>
<dbReference type="GO" id="GO:0007165">
    <property type="term" value="P:signal transduction"/>
    <property type="evidence" value="ECO:0007669"/>
    <property type="project" value="UniProtKB-KW"/>
</dbReference>
<dbReference type="SMART" id="SM01358">
    <property type="entry name" value="HBM"/>
    <property type="match status" value="1"/>
</dbReference>
<dbReference type="PANTHER" id="PTHR32089:SF119">
    <property type="entry name" value="METHYL-ACCEPTING CHEMOTAXIS PROTEIN CTPL"/>
    <property type="match status" value="1"/>
</dbReference>
<evidence type="ECO:0000256" key="2">
    <source>
        <dbReference type="ARBA" id="ARBA00022692"/>
    </source>
</evidence>
<evidence type="ECO:0000256" key="6">
    <source>
        <dbReference type="ARBA" id="ARBA00029447"/>
    </source>
</evidence>
<dbReference type="CDD" id="cd06225">
    <property type="entry name" value="HAMP"/>
    <property type="match status" value="1"/>
</dbReference>
<organism evidence="12 13">
    <name type="scientific">Photobacterium chitinilyticum</name>
    <dbReference type="NCBI Taxonomy" id="2485123"/>
    <lineage>
        <taxon>Bacteria</taxon>
        <taxon>Pseudomonadati</taxon>
        <taxon>Pseudomonadota</taxon>
        <taxon>Gammaproteobacteria</taxon>
        <taxon>Vibrionales</taxon>
        <taxon>Vibrionaceae</taxon>
        <taxon>Photobacterium</taxon>
    </lineage>
</organism>
<feature type="domain" description="HAMP" evidence="11">
    <location>
        <begin position="297"/>
        <end position="351"/>
    </location>
</feature>
<dbReference type="EMBL" id="RJLM01000001">
    <property type="protein sequence ID" value="RWX56990.1"/>
    <property type="molecule type" value="Genomic_DNA"/>
</dbReference>
<keyword evidence="4 9" id="KW-0472">Membrane</keyword>